<proteinExistence type="predicted"/>
<protein>
    <submittedName>
        <fullName evidence="1">Uncharacterized protein</fullName>
    </submittedName>
</protein>
<reference evidence="1" key="2">
    <citation type="journal article" date="2022" name="Microbiol. Resour. Announc.">
        <title>Whole-Genome Sequence of Entomortierella parvispora E1425, a Mucoromycotan Fungus Associated with Burkholderiaceae-Related Endosymbiotic Bacteria.</title>
        <authorList>
            <person name="Herlambang A."/>
            <person name="Guo Y."/>
            <person name="Takashima Y."/>
            <person name="Narisawa K."/>
            <person name="Ohta H."/>
            <person name="Nishizawa T."/>
        </authorList>
    </citation>
    <scope>NUCLEOTIDE SEQUENCE</scope>
    <source>
        <strain evidence="1">E1425</strain>
    </source>
</reference>
<evidence type="ECO:0000313" key="2">
    <source>
        <dbReference type="Proteomes" id="UP000827284"/>
    </source>
</evidence>
<dbReference type="EMBL" id="BQFW01000008">
    <property type="protein sequence ID" value="GJJ73795.1"/>
    <property type="molecule type" value="Genomic_DNA"/>
</dbReference>
<organism evidence="1 2">
    <name type="scientific">Entomortierella parvispora</name>
    <dbReference type="NCBI Taxonomy" id="205924"/>
    <lineage>
        <taxon>Eukaryota</taxon>
        <taxon>Fungi</taxon>
        <taxon>Fungi incertae sedis</taxon>
        <taxon>Mucoromycota</taxon>
        <taxon>Mortierellomycotina</taxon>
        <taxon>Mortierellomycetes</taxon>
        <taxon>Mortierellales</taxon>
        <taxon>Mortierellaceae</taxon>
        <taxon>Entomortierella</taxon>
    </lineage>
</organism>
<comment type="caution">
    <text evidence="1">The sequence shown here is derived from an EMBL/GenBank/DDBJ whole genome shotgun (WGS) entry which is preliminary data.</text>
</comment>
<evidence type="ECO:0000313" key="1">
    <source>
        <dbReference type="EMBL" id="GJJ73795.1"/>
    </source>
</evidence>
<accession>A0A9P3LXF3</accession>
<dbReference type="OrthoDB" id="2345149at2759"/>
<dbReference type="AlphaFoldDB" id="A0A9P3LXF3"/>
<reference evidence="1" key="1">
    <citation type="submission" date="2021-11" db="EMBL/GenBank/DDBJ databases">
        <authorList>
            <person name="Herlambang A."/>
            <person name="Guo Y."/>
            <person name="Takashima Y."/>
            <person name="Nishizawa T."/>
        </authorList>
    </citation>
    <scope>NUCLEOTIDE SEQUENCE</scope>
    <source>
        <strain evidence="1">E1425</strain>
    </source>
</reference>
<keyword evidence="2" id="KW-1185">Reference proteome</keyword>
<dbReference type="Proteomes" id="UP000827284">
    <property type="component" value="Unassembled WGS sequence"/>
</dbReference>
<sequence length="248" mass="27479">MNRTLPTLGRSDPTPFIASMSPSTAFSLTAAGLLTPKIKIQSDNKKEAYTFQSRSDSTNRNMTMKDYKNAQVCKVKNKGEHLLDLYLTTDEKDINVQFRDMVAFKKAVEKNGGGGKVPLIYQPGDEDDDRADGRYNTTDSNHQHHPVNVCWAFEFEGRIYQWTAAGGHGIHAQPGADVLVCHTTSTTPPSRIARLHSSHVGASDKLIIFNAPTANVLDKNGLQILLLTSVLSLMEIMNDRSRDLLDFD</sequence>
<gene>
    <name evidence="1" type="ORF">EMPS_06153</name>
</gene>
<name>A0A9P3LXF3_9FUNG</name>